<dbReference type="EMBL" id="JAUKPO010000005">
    <property type="protein sequence ID" value="MDO1446752.1"/>
    <property type="molecule type" value="Genomic_DNA"/>
</dbReference>
<dbReference type="InterPro" id="IPR025388">
    <property type="entry name" value="Alginate_export_dom"/>
</dbReference>
<evidence type="ECO:0000256" key="1">
    <source>
        <dbReference type="SAM" id="SignalP"/>
    </source>
</evidence>
<keyword evidence="1" id="KW-0732">Signal</keyword>
<feature type="signal peptide" evidence="1">
    <location>
        <begin position="1"/>
        <end position="25"/>
    </location>
</feature>
<evidence type="ECO:0000259" key="2">
    <source>
        <dbReference type="Pfam" id="PF13372"/>
    </source>
</evidence>
<feature type="chain" id="PRO_5045094567" evidence="1">
    <location>
        <begin position="26"/>
        <end position="454"/>
    </location>
</feature>
<keyword evidence="4" id="KW-1185">Reference proteome</keyword>
<dbReference type="Proteomes" id="UP001168528">
    <property type="component" value="Unassembled WGS sequence"/>
</dbReference>
<protein>
    <submittedName>
        <fullName evidence="3">Alginate export family protein</fullName>
    </submittedName>
</protein>
<comment type="caution">
    <text evidence="3">The sequence shown here is derived from an EMBL/GenBank/DDBJ whole genome shotgun (WGS) entry which is preliminary data.</text>
</comment>
<evidence type="ECO:0000313" key="3">
    <source>
        <dbReference type="EMBL" id="MDO1446752.1"/>
    </source>
</evidence>
<name>A0ABT8R3S6_9BACT</name>
<accession>A0ABT8R3S6</accession>
<evidence type="ECO:0000313" key="4">
    <source>
        <dbReference type="Proteomes" id="UP001168528"/>
    </source>
</evidence>
<dbReference type="RefSeq" id="WP_302037557.1">
    <property type="nucleotide sequence ID" value="NZ_JAUKPO010000005.1"/>
</dbReference>
<feature type="domain" description="Alginate export" evidence="2">
    <location>
        <begin position="28"/>
        <end position="164"/>
    </location>
</feature>
<proteinExistence type="predicted"/>
<gene>
    <name evidence="3" type="ORF">Q0590_10845</name>
</gene>
<organism evidence="3 4">
    <name type="scientific">Rhodocytophaga aerolata</name>
    <dbReference type="NCBI Taxonomy" id="455078"/>
    <lineage>
        <taxon>Bacteria</taxon>
        <taxon>Pseudomonadati</taxon>
        <taxon>Bacteroidota</taxon>
        <taxon>Cytophagia</taxon>
        <taxon>Cytophagales</taxon>
        <taxon>Rhodocytophagaceae</taxon>
        <taxon>Rhodocytophaga</taxon>
    </lineage>
</organism>
<sequence length="454" mass="50279">MQKKLHSQLLVGLVFLLLCCSSVQAQFSLTGQLRTRSELRDGQGTLSGKKAVPAFFTSQRTRLNFGYTGHRFKLFTAVQDVRVWGQDASSINRTTVDANDGLLIHEAWGEIMLLDTSAALENLSLKIGRQELVYDDVRLLGNLDWLQQGRRHDLALLKLEDHGWMAHLGVAFNQNRELKSGGVYNGTPSGYAAGTNGIGALYKSMQFLYLGRKLQTGNASFLFLKDDFNKYHMEEATKVYDRGVWSRFTTGAYLSTTALKKISLTASAYYQGGKDKDGKNMNAYLLSAYTLYPVSKNLNIGPGIDFTSGNSGSATGNTNRQFDPLYGTPHKFWGTMDYFYVADGFGKNGLVDYYLRSRYKASSKLLLSLDAHQFTSSNKVTGGDGVELDRNFGTELDFTATYSLTKIITIEGGYSSFFATPTLASSGVKNVNNAGLQANWAYLMINIKPDFFSK</sequence>
<reference evidence="3" key="1">
    <citation type="submission" date="2023-07" db="EMBL/GenBank/DDBJ databases">
        <title>The genome sequence of Rhodocytophaga aerolata KACC 12507.</title>
        <authorList>
            <person name="Zhang X."/>
        </authorList>
    </citation>
    <scope>NUCLEOTIDE SEQUENCE</scope>
    <source>
        <strain evidence="3">KACC 12507</strain>
    </source>
</reference>
<dbReference type="Pfam" id="PF13372">
    <property type="entry name" value="Alginate_exp"/>
    <property type="match status" value="1"/>
</dbReference>